<dbReference type="GO" id="GO:0005524">
    <property type="term" value="F:ATP binding"/>
    <property type="evidence" value="ECO:0007669"/>
    <property type="project" value="UniProtKB-UniRule"/>
</dbReference>
<dbReference type="PANTHER" id="PTHR42724">
    <property type="entry name" value="TETRAACYLDISACCHARIDE 4'-KINASE"/>
    <property type="match status" value="1"/>
</dbReference>
<dbReference type="AlphaFoldDB" id="A0A0S6WB92"/>
<evidence type="ECO:0000256" key="12">
    <source>
        <dbReference type="ARBA" id="ARBA00029757"/>
    </source>
</evidence>
<evidence type="ECO:0000256" key="14">
    <source>
        <dbReference type="SAM" id="Phobius"/>
    </source>
</evidence>
<dbReference type="STRING" id="1499967.U27_02502"/>
<dbReference type="UniPathway" id="UPA00359">
    <property type="reaction ID" value="UER00482"/>
</dbReference>
<comment type="pathway">
    <text evidence="2 13">Glycolipid biosynthesis; lipid IV(A) biosynthesis; lipid IV(A) from (3R)-3-hydroxytetradecanoyl-[acyl-carrier-protein] and UDP-N-acetyl-alpha-D-glucosamine: step 6/6.</text>
</comment>
<keyword evidence="14" id="KW-1133">Transmembrane helix</keyword>
<keyword evidence="9 13" id="KW-0418">Kinase</keyword>
<keyword evidence="11 13" id="KW-0443">Lipid metabolism</keyword>
<organism evidence="15">
    <name type="scientific">Vecturithrix granuli</name>
    <dbReference type="NCBI Taxonomy" id="1499967"/>
    <lineage>
        <taxon>Bacteria</taxon>
        <taxon>Candidatus Moduliflexota</taxon>
        <taxon>Candidatus Vecturitrichia</taxon>
        <taxon>Candidatus Vecturitrichales</taxon>
        <taxon>Candidatus Vecturitrichaceae</taxon>
        <taxon>Candidatus Vecturithrix</taxon>
    </lineage>
</organism>
<dbReference type="InterPro" id="IPR027417">
    <property type="entry name" value="P-loop_NTPase"/>
</dbReference>
<evidence type="ECO:0000256" key="4">
    <source>
        <dbReference type="ARBA" id="ARBA00016436"/>
    </source>
</evidence>
<keyword evidence="5 13" id="KW-0444">Lipid biosynthesis</keyword>
<keyword evidence="14" id="KW-0812">Transmembrane</keyword>
<keyword evidence="14" id="KW-0472">Membrane</keyword>
<dbReference type="Pfam" id="PF02606">
    <property type="entry name" value="LpxK"/>
    <property type="match status" value="1"/>
</dbReference>
<dbReference type="GO" id="GO:0009244">
    <property type="term" value="P:lipopolysaccharide core region biosynthetic process"/>
    <property type="evidence" value="ECO:0007669"/>
    <property type="project" value="TreeGrafter"/>
</dbReference>
<reference evidence="15" key="1">
    <citation type="journal article" date="2015" name="PeerJ">
        <title>First genomic representation of candidate bacterial phylum KSB3 points to enhanced environmental sensing as a trigger of wastewater bulking.</title>
        <authorList>
            <person name="Sekiguchi Y."/>
            <person name="Ohashi A."/>
            <person name="Parks D.H."/>
            <person name="Yamauchi T."/>
            <person name="Tyson G.W."/>
            <person name="Hugenholtz P."/>
        </authorList>
    </citation>
    <scope>NUCLEOTIDE SEQUENCE [LARGE SCALE GENOMIC DNA]</scope>
</reference>
<proteinExistence type="inferred from homology"/>
<evidence type="ECO:0000313" key="16">
    <source>
        <dbReference type="Proteomes" id="UP000030661"/>
    </source>
</evidence>
<gene>
    <name evidence="13" type="primary">lpxK</name>
    <name evidence="15" type="ORF">U27_02502</name>
</gene>
<dbReference type="SUPFAM" id="SSF52540">
    <property type="entry name" value="P-loop containing nucleoside triphosphate hydrolases"/>
    <property type="match status" value="1"/>
</dbReference>
<evidence type="ECO:0000256" key="8">
    <source>
        <dbReference type="ARBA" id="ARBA00022741"/>
    </source>
</evidence>
<evidence type="ECO:0000256" key="11">
    <source>
        <dbReference type="ARBA" id="ARBA00023098"/>
    </source>
</evidence>
<dbReference type="NCBIfam" id="TIGR00682">
    <property type="entry name" value="lpxK"/>
    <property type="match status" value="1"/>
</dbReference>
<keyword evidence="16" id="KW-1185">Reference proteome</keyword>
<evidence type="ECO:0000256" key="7">
    <source>
        <dbReference type="ARBA" id="ARBA00022679"/>
    </source>
</evidence>
<comment type="function">
    <text evidence="1 13">Transfers the gamma-phosphate of ATP to the 4'-position of a tetraacyldisaccharide 1-phosphate intermediate (termed DS-1-P) to form tetraacyldisaccharide 1,4'-bis-phosphate (lipid IVA).</text>
</comment>
<evidence type="ECO:0000313" key="15">
    <source>
        <dbReference type="EMBL" id="GAK55668.1"/>
    </source>
</evidence>
<evidence type="ECO:0000256" key="9">
    <source>
        <dbReference type="ARBA" id="ARBA00022777"/>
    </source>
</evidence>
<comment type="similarity">
    <text evidence="13">Belongs to the LpxK family.</text>
</comment>
<sequence length="384" mass="43486">MVNIIKIGIQLLQAGKPTIPDRKSPKSLLHYAGRSLVFMLLQASSLLYSIIIWFRLFLYQKGIFSRFSLPCAVISVGNITTGGTGKTPTVIEIARILQQHGKRAAILTRGYRRKTAIPNYVVDFDADVRQVGDEPLLMLRKLSDVPVIVGSQRYISGKLALERFQPDVLLLDDGFQHIQLRRDLDLVLIDATNPFGGEYLLPAGFLREPLDHLRRAQAFVITRSNEVHDITPIVRRLQQIAPDAQIFTGIHTLDVIRPIASDSPVDSASLRRKRLLAVSGLGNPQSFRELLSGHGLNVVNYLDFADHHWYTEEDIVRIRQIIIREQIDAIMTTEKDEIKLLAYFQESGACYIAAIRLDIQPEKKFEHFLLNTIRKKHNGLSVLR</sequence>
<dbReference type="HAMAP" id="MF_00409">
    <property type="entry name" value="LpxK"/>
    <property type="match status" value="1"/>
</dbReference>
<dbReference type="PANTHER" id="PTHR42724:SF1">
    <property type="entry name" value="TETRAACYLDISACCHARIDE 4'-KINASE, MITOCHONDRIAL-RELATED"/>
    <property type="match status" value="1"/>
</dbReference>
<dbReference type="EC" id="2.7.1.130" evidence="3 13"/>
<keyword evidence="6 13" id="KW-0441">Lipid A biosynthesis</keyword>
<comment type="catalytic activity">
    <reaction evidence="13">
        <text>a lipid A disaccharide + ATP = a lipid IVA + ADP + H(+)</text>
        <dbReference type="Rhea" id="RHEA:67840"/>
        <dbReference type="ChEBI" id="CHEBI:15378"/>
        <dbReference type="ChEBI" id="CHEBI:30616"/>
        <dbReference type="ChEBI" id="CHEBI:176343"/>
        <dbReference type="ChEBI" id="CHEBI:176425"/>
        <dbReference type="ChEBI" id="CHEBI:456216"/>
        <dbReference type="EC" id="2.7.1.130"/>
    </reaction>
</comment>
<feature type="transmembrane region" description="Helical" evidence="14">
    <location>
        <begin position="36"/>
        <end position="58"/>
    </location>
</feature>
<evidence type="ECO:0000256" key="2">
    <source>
        <dbReference type="ARBA" id="ARBA00004870"/>
    </source>
</evidence>
<dbReference type="eggNOG" id="COG1663">
    <property type="taxonomic scope" value="Bacteria"/>
</dbReference>
<protein>
    <recommendedName>
        <fullName evidence="4 13">Tetraacyldisaccharide 4'-kinase</fullName>
        <ecNumber evidence="3 13">2.7.1.130</ecNumber>
    </recommendedName>
    <alternativeName>
        <fullName evidence="12 13">Lipid A 4'-kinase</fullName>
    </alternativeName>
</protein>
<dbReference type="InterPro" id="IPR003758">
    <property type="entry name" value="LpxK"/>
</dbReference>
<evidence type="ECO:0000256" key="6">
    <source>
        <dbReference type="ARBA" id="ARBA00022556"/>
    </source>
</evidence>
<dbReference type="Proteomes" id="UP000030661">
    <property type="component" value="Unassembled WGS sequence"/>
</dbReference>
<dbReference type="GO" id="GO:0009029">
    <property type="term" value="F:lipid-A 4'-kinase activity"/>
    <property type="evidence" value="ECO:0007669"/>
    <property type="project" value="UniProtKB-UniRule"/>
</dbReference>
<name>A0A0S6WB92_VECG1</name>
<evidence type="ECO:0000256" key="5">
    <source>
        <dbReference type="ARBA" id="ARBA00022516"/>
    </source>
</evidence>
<evidence type="ECO:0000256" key="10">
    <source>
        <dbReference type="ARBA" id="ARBA00022840"/>
    </source>
</evidence>
<keyword evidence="8 13" id="KW-0547">Nucleotide-binding</keyword>
<dbReference type="GO" id="GO:0005886">
    <property type="term" value="C:plasma membrane"/>
    <property type="evidence" value="ECO:0007669"/>
    <property type="project" value="TreeGrafter"/>
</dbReference>
<keyword evidence="7 13" id="KW-0808">Transferase</keyword>
<evidence type="ECO:0000256" key="1">
    <source>
        <dbReference type="ARBA" id="ARBA00002274"/>
    </source>
</evidence>
<keyword evidence="10 13" id="KW-0067">ATP-binding</keyword>
<evidence type="ECO:0000256" key="3">
    <source>
        <dbReference type="ARBA" id="ARBA00012071"/>
    </source>
</evidence>
<evidence type="ECO:0000256" key="13">
    <source>
        <dbReference type="HAMAP-Rule" id="MF_00409"/>
    </source>
</evidence>
<dbReference type="EMBL" id="DF820463">
    <property type="protein sequence ID" value="GAK55668.1"/>
    <property type="molecule type" value="Genomic_DNA"/>
</dbReference>
<dbReference type="GO" id="GO:0009245">
    <property type="term" value="P:lipid A biosynthetic process"/>
    <property type="evidence" value="ECO:0007669"/>
    <property type="project" value="UniProtKB-UniRule"/>
</dbReference>
<accession>A0A0S6WB92</accession>
<dbReference type="HOGENOM" id="CLU_038816_6_0_0"/>
<feature type="binding site" evidence="13">
    <location>
        <begin position="80"/>
        <end position="87"/>
    </location>
    <ligand>
        <name>ATP</name>
        <dbReference type="ChEBI" id="CHEBI:30616"/>
    </ligand>
</feature>